<evidence type="ECO:0000256" key="1">
    <source>
        <dbReference type="ARBA" id="ARBA00007261"/>
    </source>
</evidence>
<dbReference type="Pfam" id="PF00675">
    <property type="entry name" value="Peptidase_M16"/>
    <property type="match status" value="1"/>
</dbReference>
<dbReference type="InterPro" id="IPR007863">
    <property type="entry name" value="Peptidase_M16_C"/>
</dbReference>
<dbReference type="GO" id="GO:0004222">
    <property type="term" value="F:metalloendopeptidase activity"/>
    <property type="evidence" value="ECO:0007669"/>
    <property type="project" value="InterPro"/>
</dbReference>
<evidence type="ECO:0000313" key="4">
    <source>
        <dbReference type="EMBL" id="QHT18008.1"/>
    </source>
</evidence>
<dbReference type="SUPFAM" id="SSF63411">
    <property type="entry name" value="LuxS/MPP-like metallohydrolase"/>
    <property type="match status" value="2"/>
</dbReference>
<reference evidence="4" key="1">
    <citation type="journal article" date="2020" name="Nature">
        <title>Giant virus diversity and host interactions through global metagenomics.</title>
        <authorList>
            <person name="Schulz F."/>
            <person name="Roux S."/>
            <person name="Paez-Espino D."/>
            <person name="Jungbluth S."/>
            <person name="Walsh D.A."/>
            <person name="Denef V.J."/>
            <person name="McMahon K.D."/>
            <person name="Konstantinidis K.T."/>
            <person name="Eloe-Fadrosh E.A."/>
            <person name="Kyrpides N.C."/>
            <person name="Woyke T."/>
        </authorList>
    </citation>
    <scope>NUCLEOTIDE SEQUENCE</scope>
    <source>
        <strain evidence="4">GVMAG-M-3300023174-3</strain>
    </source>
</reference>
<dbReference type="GO" id="GO:0046872">
    <property type="term" value="F:metal ion binding"/>
    <property type="evidence" value="ECO:0007669"/>
    <property type="project" value="InterPro"/>
</dbReference>
<evidence type="ECO:0000259" key="2">
    <source>
        <dbReference type="Pfam" id="PF00675"/>
    </source>
</evidence>
<organism evidence="4">
    <name type="scientific">viral metagenome</name>
    <dbReference type="NCBI Taxonomy" id="1070528"/>
    <lineage>
        <taxon>unclassified sequences</taxon>
        <taxon>metagenomes</taxon>
        <taxon>organismal metagenomes</taxon>
    </lineage>
</organism>
<accession>A0A6C0DM36</accession>
<name>A0A6C0DM36_9ZZZZ</name>
<dbReference type="InterPro" id="IPR011765">
    <property type="entry name" value="Pept_M16_N"/>
</dbReference>
<dbReference type="InterPro" id="IPR011249">
    <property type="entry name" value="Metalloenz_LuxS/M16"/>
</dbReference>
<dbReference type="PANTHER" id="PTHR11851">
    <property type="entry name" value="METALLOPROTEASE"/>
    <property type="match status" value="1"/>
</dbReference>
<dbReference type="InterPro" id="IPR050361">
    <property type="entry name" value="MPP/UQCRC_Complex"/>
</dbReference>
<feature type="domain" description="Peptidase M16 C-terminal" evidence="3">
    <location>
        <begin position="173"/>
        <end position="356"/>
    </location>
</feature>
<dbReference type="EMBL" id="MN739647">
    <property type="protein sequence ID" value="QHT18008.1"/>
    <property type="molecule type" value="Genomic_DNA"/>
</dbReference>
<feature type="domain" description="Peptidase M16 N-terminal" evidence="2">
    <location>
        <begin position="23"/>
        <end position="151"/>
    </location>
</feature>
<dbReference type="GO" id="GO:0006508">
    <property type="term" value="P:proteolysis"/>
    <property type="evidence" value="ECO:0007669"/>
    <property type="project" value="InterPro"/>
</dbReference>
<evidence type="ECO:0008006" key="5">
    <source>
        <dbReference type="Google" id="ProtNLM"/>
    </source>
</evidence>
<dbReference type="InterPro" id="IPR001431">
    <property type="entry name" value="Pept_M16_Zn_BS"/>
</dbReference>
<dbReference type="Gene3D" id="3.30.830.10">
    <property type="entry name" value="Metalloenzyme, LuxS/M16 peptidase-like"/>
    <property type="match status" value="2"/>
</dbReference>
<dbReference type="PROSITE" id="PS00143">
    <property type="entry name" value="INSULINASE"/>
    <property type="match status" value="1"/>
</dbReference>
<proteinExistence type="inferred from homology"/>
<comment type="similarity">
    <text evidence="1">Belongs to the peptidase M16 family.</text>
</comment>
<evidence type="ECO:0000259" key="3">
    <source>
        <dbReference type="Pfam" id="PF05193"/>
    </source>
</evidence>
<sequence length="445" mass="51201">MPIRHHTYPNGLRVIYEPSKTTLPLTYIYLYCNVGSVHEPDNLRGVAHFIEHMCFKGTRRMSNPQDIFIEYDKIGAEFNAFTIKRSTCYIVVCQNDYVHNCVSILGDMVLNSTFPKKDYEKEFAVVVEENIDDSNDFQDIIYENSDALLYKGSSYEHPIDSIKYHPKETPPKYEDVLQFYHACYQPDNMVMSIVSTLPYRRIQNLVSSTLIAKQKSNRVGAGPLSICHEIAPQSDIQFQLQTKKGVTNTLLTLGFRTCGMDSPDKYKLELLKTILIGGMSGKLFMLLREKHGLTYGIQVETEFHERVGDFTIFTQTDSAKLLRNGDTGKGVLPLLVDCICDLISNGVTKKEFDTAKGNQKGNYILRQARDKHRAEYNGLEWIMRDRVCDITSYDDVYTKYIEPIKHSDMKELIRNYFTRDRMTVCLLSEKLPSLGRIQESFRKIV</sequence>
<dbReference type="PANTHER" id="PTHR11851:SF49">
    <property type="entry name" value="MITOCHONDRIAL-PROCESSING PEPTIDASE SUBUNIT ALPHA"/>
    <property type="match status" value="1"/>
</dbReference>
<dbReference type="AlphaFoldDB" id="A0A6C0DM36"/>
<protein>
    <recommendedName>
        <fullName evidence="5">Peptidase M16 N-terminal domain-containing protein</fullName>
    </recommendedName>
</protein>
<dbReference type="Pfam" id="PF05193">
    <property type="entry name" value="Peptidase_M16_C"/>
    <property type="match status" value="1"/>
</dbReference>